<evidence type="ECO:0000313" key="2">
    <source>
        <dbReference type="Proteomes" id="UP000072867"/>
    </source>
</evidence>
<name>A0A147HXC8_9SPHN</name>
<dbReference type="STRING" id="33051.SB4_10095"/>
<gene>
    <name evidence="1" type="ORF">NS319_10095</name>
</gene>
<sequence>MTPRMSWIRYVISAALLVYAGPVMAEEYRTGGKLLLTNGVTSVDGAAGGGLASWAVIAGNETRNGIGGTVHATVVALPDFDLTSFGGAIGIHDRVELSYTRQRFDTRSAGATLGLGQSFTFGQDIFGAKVRIAGDAVWDQDRWLPQITIGVQHKRANRGAIIHAIGGRSDTGTDFTLSATKILLSQSLVLDATMRMTKANQFGLLGFGGDRNDRYRPQFEGSAGYMLSRRLVVGGELRTKPNNLGFAREQKAIDVFAAWAVARHVSLTAAYVDLGDIATVRKQRGAFLSIQGSF</sequence>
<evidence type="ECO:0000313" key="1">
    <source>
        <dbReference type="EMBL" id="KTT69549.1"/>
    </source>
</evidence>
<reference evidence="1 2" key="1">
    <citation type="journal article" date="2016" name="Front. Microbiol.">
        <title>Genomic Resource of Rice Seed Associated Bacteria.</title>
        <authorList>
            <person name="Midha S."/>
            <person name="Bansal K."/>
            <person name="Sharma S."/>
            <person name="Kumar N."/>
            <person name="Patil P.P."/>
            <person name="Chaudhry V."/>
            <person name="Patil P.B."/>
        </authorList>
    </citation>
    <scope>NUCLEOTIDE SEQUENCE [LARGE SCALE GENOMIC DNA]</scope>
    <source>
        <strain evidence="1 2">NS319</strain>
    </source>
</reference>
<dbReference type="AlphaFoldDB" id="A0A147HXC8"/>
<organism evidence="1 2">
    <name type="scientific">Sphingomonas sanguinis</name>
    <dbReference type="NCBI Taxonomy" id="33051"/>
    <lineage>
        <taxon>Bacteria</taxon>
        <taxon>Pseudomonadati</taxon>
        <taxon>Pseudomonadota</taxon>
        <taxon>Alphaproteobacteria</taxon>
        <taxon>Sphingomonadales</taxon>
        <taxon>Sphingomonadaceae</taxon>
        <taxon>Sphingomonas</taxon>
    </lineage>
</organism>
<proteinExistence type="predicted"/>
<dbReference type="Pfam" id="PF11231">
    <property type="entry name" value="DUF3034"/>
    <property type="match status" value="1"/>
</dbReference>
<dbReference type="EMBL" id="LDTD01000065">
    <property type="protein sequence ID" value="KTT69549.1"/>
    <property type="molecule type" value="Genomic_DNA"/>
</dbReference>
<accession>A0A147HXC8</accession>
<evidence type="ECO:0008006" key="3">
    <source>
        <dbReference type="Google" id="ProtNLM"/>
    </source>
</evidence>
<dbReference type="Proteomes" id="UP000072867">
    <property type="component" value="Unassembled WGS sequence"/>
</dbReference>
<dbReference type="PATRIC" id="fig|33051.3.peg.3190"/>
<comment type="caution">
    <text evidence="1">The sequence shown here is derived from an EMBL/GenBank/DDBJ whole genome shotgun (WGS) entry which is preliminary data.</text>
</comment>
<protein>
    <recommendedName>
        <fullName evidence="3">DUF3034 domain-containing protein</fullName>
    </recommendedName>
</protein>
<dbReference type="InterPro" id="IPR021393">
    <property type="entry name" value="DUF3034"/>
</dbReference>